<evidence type="ECO:0008006" key="3">
    <source>
        <dbReference type="Google" id="ProtNLM"/>
    </source>
</evidence>
<dbReference type="EMBL" id="KZ454989">
    <property type="protein sequence ID" value="PKI84510.1"/>
    <property type="molecule type" value="Genomic_DNA"/>
</dbReference>
<sequence>MRILAVPLARQCRVPKTYYTYIPQESALPADPKYAVPQKPLLIRMSDRASAMWLNLGRKDVASTWGWRRRLFLAGERLMDRIHYEEWELKGIARSFRAQLQAENPSKMALVYPPAFGSDAVVQRSFSELIKAQGPFQYRWFVYDMIGIVVSSPLFLVPVVPNVLTYYIMWRAWSHWQACRALTWLENEQKIEPKADSHMDTLLDQHAEPEKGDWQVILHRDQIVPLAKHYALSEHACIDLFRAQEQMVKIVQDAAKKSAA</sequence>
<dbReference type="Pfam" id="PF10173">
    <property type="entry name" value="Mit_KHE1"/>
    <property type="match status" value="1"/>
</dbReference>
<dbReference type="OrthoDB" id="5562676at2759"/>
<dbReference type="GO" id="GO:1902600">
    <property type="term" value="P:proton transmembrane transport"/>
    <property type="evidence" value="ECO:0007669"/>
    <property type="project" value="TreeGrafter"/>
</dbReference>
<dbReference type="InterPro" id="IPR018786">
    <property type="entry name" value="Mit_KHE1"/>
</dbReference>
<dbReference type="GO" id="GO:0005743">
    <property type="term" value="C:mitochondrial inner membrane"/>
    <property type="evidence" value="ECO:0007669"/>
    <property type="project" value="TreeGrafter"/>
</dbReference>
<dbReference type="GO" id="GO:0006813">
    <property type="term" value="P:potassium ion transport"/>
    <property type="evidence" value="ECO:0007669"/>
    <property type="project" value="TreeGrafter"/>
</dbReference>
<proteinExistence type="predicted"/>
<reference evidence="1 2" key="1">
    <citation type="submission" date="2017-10" db="EMBL/GenBank/DDBJ databases">
        <title>A novel species of cold-tolerant Malassezia isolated from bats.</title>
        <authorList>
            <person name="Lorch J.M."/>
            <person name="Palmer J.M."/>
            <person name="Vanderwolf K.J."/>
            <person name="Schmidt K.Z."/>
            <person name="Verant M.L."/>
            <person name="Weller T.J."/>
            <person name="Blehert D.S."/>
        </authorList>
    </citation>
    <scope>NUCLEOTIDE SEQUENCE [LARGE SCALE GENOMIC DNA]</scope>
    <source>
        <strain evidence="1 2">NWHC:44797-103</strain>
    </source>
</reference>
<keyword evidence="2" id="KW-1185">Reference proteome</keyword>
<name>A0A2N1JD67_9BASI</name>
<accession>A0A2N1JD67</accession>
<evidence type="ECO:0000313" key="1">
    <source>
        <dbReference type="EMBL" id="PKI84510.1"/>
    </source>
</evidence>
<gene>
    <name evidence="1" type="ORF">MVES_001721</name>
</gene>
<protein>
    <recommendedName>
        <fullName evidence="3">Mitochondrial K+-H+ exchange-related-domain-containing protein</fullName>
    </recommendedName>
</protein>
<dbReference type="PANTHER" id="PTHR28062">
    <property type="entry name" value="K+-H+ EXCHANGE-LIKE PROTEIN"/>
    <property type="match status" value="1"/>
</dbReference>
<evidence type="ECO:0000313" key="2">
    <source>
        <dbReference type="Proteomes" id="UP000232875"/>
    </source>
</evidence>
<dbReference type="PANTHER" id="PTHR28062:SF1">
    <property type="entry name" value="TRANSMEMBRANE PROTEIN"/>
    <property type="match status" value="1"/>
</dbReference>
<dbReference type="Proteomes" id="UP000232875">
    <property type="component" value="Unassembled WGS sequence"/>
</dbReference>
<organism evidence="1 2">
    <name type="scientific">Malassezia vespertilionis</name>
    <dbReference type="NCBI Taxonomy" id="2020962"/>
    <lineage>
        <taxon>Eukaryota</taxon>
        <taxon>Fungi</taxon>
        <taxon>Dikarya</taxon>
        <taxon>Basidiomycota</taxon>
        <taxon>Ustilaginomycotina</taxon>
        <taxon>Malasseziomycetes</taxon>
        <taxon>Malasseziales</taxon>
        <taxon>Malasseziaceae</taxon>
        <taxon>Malassezia</taxon>
    </lineage>
</organism>
<dbReference type="AlphaFoldDB" id="A0A2N1JD67"/>